<reference evidence="1" key="1">
    <citation type="submission" date="2020-03" db="EMBL/GenBank/DDBJ databases">
        <title>The deep terrestrial virosphere.</title>
        <authorList>
            <person name="Holmfeldt K."/>
            <person name="Nilsson E."/>
            <person name="Simone D."/>
            <person name="Lopez-Fernandez M."/>
            <person name="Wu X."/>
            <person name="de Brujin I."/>
            <person name="Lundin D."/>
            <person name="Andersson A."/>
            <person name="Bertilsson S."/>
            <person name="Dopson M."/>
        </authorList>
    </citation>
    <scope>NUCLEOTIDE SEQUENCE</scope>
    <source>
        <strain evidence="1">TM448B01315</strain>
    </source>
</reference>
<keyword evidence="1" id="KW-0489">Methyltransferase</keyword>
<keyword evidence="1" id="KW-0808">Transferase</keyword>
<sequence>MVACSVILLKGKKITYYSQFNEDALVDGLFRKIGTTNKILVDIGAADGKVFSNTRFFMEQDGWDGAFVEPDPIRYKQLTDIYPSEKCLQDEVTADNTIDGLLGKMSFPRRFDLLNIDIDGQDYYVWSDMTKYRARVVIIEWSPYVDLNFIPPRGSDGDGGMNQTGMVPMLRLAYQKDYKVIAVTPVNLICVEGRLLEDWKDFWNGEFPLHLALRKEII</sequence>
<organism evidence="1">
    <name type="scientific">viral metagenome</name>
    <dbReference type="NCBI Taxonomy" id="1070528"/>
    <lineage>
        <taxon>unclassified sequences</taxon>
        <taxon>metagenomes</taxon>
        <taxon>organismal metagenomes</taxon>
    </lineage>
</organism>
<protein>
    <submittedName>
        <fullName evidence="1">Putative methyltransferase</fullName>
    </submittedName>
</protein>
<dbReference type="GO" id="GO:0008168">
    <property type="term" value="F:methyltransferase activity"/>
    <property type="evidence" value="ECO:0007669"/>
    <property type="project" value="UniProtKB-KW"/>
</dbReference>
<proteinExistence type="predicted"/>
<dbReference type="EMBL" id="MT144733">
    <property type="protein sequence ID" value="QJH98439.1"/>
    <property type="molecule type" value="Genomic_DNA"/>
</dbReference>
<dbReference type="GO" id="GO:0032259">
    <property type="term" value="P:methylation"/>
    <property type="evidence" value="ECO:0007669"/>
    <property type="project" value="UniProtKB-KW"/>
</dbReference>
<gene>
    <name evidence="1" type="ORF">TM448B01315_0009</name>
</gene>
<dbReference type="AlphaFoldDB" id="A0A6M3XKY1"/>
<evidence type="ECO:0000313" key="1">
    <source>
        <dbReference type="EMBL" id="QJH98439.1"/>
    </source>
</evidence>
<name>A0A6M3XKY1_9ZZZZ</name>
<accession>A0A6M3XKY1</accession>